<dbReference type="RefSeq" id="WP_367724679.1">
    <property type="nucleotide sequence ID" value="NZ_JBFOCH010000036.1"/>
</dbReference>
<feature type="binding site" evidence="14 15">
    <location>
        <position position="39"/>
    </location>
    <ligand>
        <name>a divalent metal cation</name>
        <dbReference type="ChEBI" id="CHEBI:60240"/>
    </ligand>
</feature>
<feature type="binding site" evidence="14 15">
    <location>
        <position position="130"/>
    </location>
    <ligand>
        <name>a divalent metal cation</name>
        <dbReference type="ChEBI" id="CHEBI:60240"/>
    </ligand>
</feature>
<protein>
    <recommendedName>
        <fullName evidence="7 14">Ribonuclease HII</fullName>
        <shortName evidence="14">RNase HII</shortName>
        <ecNumber evidence="6 14">3.1.26.4</ecNumber>
    </recommendedName>
</protein>
<evidence type="ECO:0000256" key="8">
    <source>
        <dbReference type="ARBA" id="ARBA00022490"/>
    </source>
</evidence>
<evidence type="ECO:0000256" key="9">
    <source>
        <dbReference type="ARBA" id="ARBA00022722"/>
    </source>
</evidence>
<dbReference type="GO" id="GO:0004523">
    <property type="term" value="F:RNA-DNA hybrid ribonuclease activity"/>
    <property type="evidence" value="ECO:0007669"/>
    <property type="project" value="UniProtKB-EC"/>
</dbReference>
<dbReference type="InterPro" id="IPR022898">
    <property type="entry name" value="RNase_HII"/>
</dbReference>
<dbReference type="HAMAP" id="MF_00052_B">
    <property type="entry name" value="RNase_HII_B"/>
    <property type="match status" value="1"/>
</dbReference>
<dbReference type="InterPro" id="IPR012337">
    <property type="entry name" value="RNaseH-like_sf"/>
</dbReference>
<comment type="cofactor">
    <cofactor evidence="14 15">
        <name>Mn(2+)</name>
        <dbReference type="ChEBI" id="CHEBI:29035"/>
    </cofactor>
    <cofactor evidence="14 15">
        <name>Mg(2+)</name>
        <dbReference type="ChEBI" id="CHEBI:18420"/>
    </cofactor>
    <text evidence="14 15">Manganese or magnesium. Binds 1 divalent metal ion per monomer in the absence of substrate. May bind a second metal ion after substrate binding.</text>
</comment>
<evidence type="ECO:0000313" key="19">
    <source>
        <dbReference type="Proteomes" id="UP001556196"/>
    </source>
</evidence>
<evidence type="ECO:0000256" key="16">
    <source>
        <dbReference type="RuleBase" id="RU003515"/>
    </source>
</evidence>
<comment type="catalytic activity">
    <reaction evidence="1 14 15 16">
        <text>Endonucleolytic cleavage to 5'-phosphomonoester.</text>
        <dbReference type="EC" id="3.1.26.4"/>
    </reaction>
</comment>
<evidence type="ECO:0000256" key="14">
    <source>
        <dbReference type="HAMAP-Rule" id="MF_00052"/>
    </source>
</evidence>
<dbReference type="Gene3D" id="3.30.420.10">
    <property type="entry name" value="Ribonuclease H-like superfamily/Ribonuclease H"/>
    <property type="match status" value="1"/>
</dbReference>
<feature type="domain" description="RNase H type-2" evidence="17">
    <location>
        <begin position="32"/>
        <end position="223"/>
    </location>
</feature>
<keyword evidence="9 14" id="KW-0540">Nuclease</keyword>
<evidence type="ECO:0000256" key="4">
    <source>
        <dbReference type="ARBA" id="ARBA00004496"/>
    </source>
</evidence>
<evidence type="ECO:0000256" key="13">
    <source>
        <dbReference type="ARBA" id="ARBA00023211"/>
    </source>
</evidence>
<evidence type="ECO:0000259" key="17">
    <source>
        <dbReference type="PROSITE" id="PS51975"/>
    </source>
</evidence>
<evidence type="ECO:0000256" key="5">
    <source>
        <dbReference type="ARBA" id="ARBA00007383"/>
    </source>
</evidence>
<dbReference type="SUPFAM" id="SSF53098">
    <property type="entry name" value="Ribonuclease H-like"/>
    <property type="match status" value="1"/>
</dbReference>
<dbReference type="EC" id="3.1.26.4" evidence="6 14"/>
<comment type="function">
    <text evidence="3 14 16">Endonuclease that specifically degrades the RNA of RNA-DNA hybrids.</text>
</comment>
<evidence type="ECO:0000256" key="12">
    <source>
        <dbReference type="ARBA" id="ARBA00022801"/>
    </source>
</evidence>
<keyword evidence="13 14" id="KW-0464">Manganese</keyword>
<dbReference type="InterPro" id="IPR024567">
    <property type="entry name" value="RNase_HII/HIII_dom"/>
</dbReference>
<keyword evidence="8 14" id="KW-0963">Cytoplasm</keyword>
<gene>
    <name evidence="14" type="primary">rnhB</name>
    <name evidence="18" type="ORF">ABUE31_16010</name>
</gene>
<dbReference type="NCBIfam" id="NF000595">
    <property type="entry name" value="PRK00015.1-3"/>
    <property type="match status" value="1"/>
</dbReference>
<evidence type="ECO:0000256" key="6">
    <source>
        <dbReference type="ARBA" id="ARBA00012180"/>
    </source>
</evidence>
<evidence type="ECO:0000256" key="3">
    <source>
        <dbReference type="ARBA" id="ARBA00004065"/>
    </source>
</evidence>
<keyword evidence="19" id="KW-1185">Reference proteome</keyword>
<evidence type="ECO:0000256" key="1">
    <source>
        <dbReference type="ARBA" id="ARBA00000077"/>
    </source>
</evidence>
<evidence type="ECO:0000256" key="11">
    <source>
        <dbReference type="ARBA" id="ARBA00022759"/>
    </source>
</evidence>
<feature type="binding site" evidence="14 15">
    <location>
        <position position="38"/>
    </location>
    <ligand>
        <name>a divalent metal cation</name>
        <dbReference type="ChEBI" id="CHEBI:60240"/>
    </ligand>
</feature>
<sequence length="240" mass="25509">MARARPDSPLLFDLGLKPDFAFEKKAIKDGLWPVAGLDEAGRGPLAGPVVAAAVVLDPRRIPKGLDDSKRLTMTQREALFAAILKSALGVGVSSVCAEGIDRSDIRKASLEAMRRALAALPVTARLALADGRDVPPGLGCDCKALIKGDQRSQSIAAASIVAKVTRDRMMLGCGQADQRYGLEIHMGYATERHRAAIEAHGPAQRLHRMSFSPFRLGAIPGEEAEADLLDAAIPENEKAA</sequence>
<comment type="caution">
    <text evidence="18">The sequence shown here is derived from an EMBL/GenBank/DDBJ whole genome shotgun (WGS) entry which is preliminary data.</text>
</comment>
<comment type="cofactor">
    <cofactor evidence="2">
        <name>Mg(2+)</name>
        <dbReference type="ChEBI" id="CHEBI:18420"/>
    </cofactor>
</comment>
<evidence type="ECO:0000256" key="10">
    <source>
        <dbReference type="ARBA" id="ARBA00022723"/>
    </source>
</evidence>
<name>A0ABV3R2D2_9HYPH</name>
<dbReference type="PANTHER" id="PTHR10954:SF18">
    <property type="entry name" value="RIBONUCLEASE HII"/>
    <property type="match status" value="1"/>
</dbReference>
<dbReference type="CDD" id="cd07182">
    <property type="entry name" value="RNase_HII_bacteria_HII_like"/>
    <property type="match status" value="1"/>
</dbReference>
<organism evidence="18 19">
    <name type="scientific">Mesorhizobium marinum</name>
    <dbReference type="NCBI Taxonomy" id="3228790"/>
    <lineage>
        <taxon>Bacteria</taxon>
        <taxon>Pseudomonadati</taxon>
        <taxon>Pseudomonadota</taxon>
        <taxon>Alphaproteobacteria</taxon>
        <taxon>Hyphomicrobiales</taxon>
        <taxon>Phyllobacteriaceae</taxon>
        <taxon>Mesorhizobium</taxon>
    </lineage>
</organism>
<evidence type="ECO:0000256" key="7">
    <source>
        <dbReference type="ARBA" id="ARBA00019179"/>
    </source>
</evidence>
<comment type="similarity">
    <text evidence="5 14 16">Belongs to the RNase HII family.</text>
</comment>
<proteinExistence type="inferred from homology"/>
<dbReference type="Proteomes" id="UP001556196">
    <property type="component" value="Unassembled WGS sequence"/>
</dbReference>
<dbReference type="InterPro" id="IPR036397">
    <property type="entry name" value="RNaseH_sf"/>
</dbReference>
<evidence type="ECO:0000256" key="2">
    <source>
        <dbReference type="ARBA" id="ARBA00001946"/>
    </source>
</evidence>
<dbReference type="InterPro" id="IPR001352">
    <property type="entry name" value="RNase_HII/HIII"/>
</dbReference>
<dbReference type="PANTHER" id="PTHR10954">
    <property type="entry name" value="RIBONUCLEASE H2 SUBUNIT A"/>
    <property type="match status" value="1"/>
</dbReference>
<keyword evidence="12 14" id="KW-0378">Hydrolase</keyword>
<keyword evidence="11 14" id="KW-0255">Endonuclease</keyword>
<keyword evidence="10 14" id="KW-0479">Metal-binding</keyword>
<evidence type="ECO:0000313" key="18">
    <source>
        <dbReference type="EMBL" id="MEW9807496.1"/>
    </source>
</evidence>
<dbReference type="PROSITE" id="PS51975">
    <property type="entry name" value="RNASE_H_2"/>
    <property type="match status" value="1"/>
</dbReference>
<evidence type="ECO:0000256" key="15">
    <source>
        <dbReference type="PROSITE-ProRule" id="PRU01319"/>
    </source>
</evidence>
<comment type="subcellular location">
    <subcellularLocation>
        <location evidence="4 14">Cytoplasm</location>
    </subcellularLocation>
</comment>
<dbReference type="EMBL" id="JBFOCI010000005">
    <property type="protein sequence ID" value="MEW9807496.1"/>
    <property type="molecule type" value="Genomic_DNA"/>
</dbReference>
<accession>A0ABV3R2D2</accession>
<dbReference type="Pfam" id="PF01351">
    <property type="entry name" value="RNase_HII"/>
    <property type="match status" value="1"/>
</dbReference>
<reference evidence="18 19" key="1">
    <citation type="submission" date="2024-06" db="EMBL/GenBank/DDBJ databases">
        <authorList>
            <person name="Tuo L."/>
        </authorList>
    </citation>
    <scope>NUCLEOTIDE SEQUENCE [LARGE SCALE GENOMIC DNA]</scope>
    <source>
        <strain evidence="18 19">ZMM04-5</strain>
    </source>
</reference>